<feature type="compositionally biased region" description="Acidic residues" evidence="4">
    <location>
        <begin position="604"/>
        <end position="616"/>
    </location>
</feature>
<dbReference type="PANTHER" id="PTHR35711">
    <property type="entry name" value="EXPRESSED PROTEIN"/>
    <property type="match status" value="1"/>
</dbReference>
<comment type="similarity">
    <text evidence="3">Belongs to the glycosyl hydrolase 9 (cellulase E) family.</text>
</comment>
<feature type="compositionally biased region" description="Basic residues" evidence="4">
    <location>
        <begin position="355"/>
        <end position="365"/>
    </location>
</feature>
<evidence type="ECO:0000256" key="4">
    <source>
        <dbReference type="SAM" id="MobiDB-lite"/>
    </source>
</evidence>
<evidence type="ECO:0000256" key="1">
    <source>
        <dbReference type="ARBA" id="ARBA00022443"/>
    </source>
</evidence>
<dbReference type="Gene3D" id="2.30.30.40">
    <property type="entry name" value="SH3 Domains"/>
    <property type="match status" value="1"/>
</dbReference>
<dbReference type="OrthoDB" id="207120at2759"/>
<name>A0A167CCQ8_9ASCO</name>
<evidence type="ECO:0000259" key="5">
    <source>
        <dbReference type="PROSITE" id="PS50002"/>
    </source>
</evidence>
<evidence type="ECO:0000256" key="2">
    <source>
        <dbReference type="PROSITE-ProRule" id="PRU00192"/>
    </source>
</evidence>
<dbReference type="InterPro" id="IPR036028">
    <property type="entry name" value="SH3-like_dom_sf"/>
</dbReference>
<feature type="compositionally biased region" description="Acidic residues" evidence="4">
    <location>
        <begin position="1023"/>
        <end position="1043"/>
    </location>
</feature>
<dbReference type="InterPro" id="IPR001452">
    <property type="entry name" value="SH3_domain"/>
</dbReference>
<dbReference type="GO" id="GO:0004553">
    <property type="term" value="F:hydrolase activity, hydrolyzing O-glycosyl compounds"/>
    <property type="evidence" value="ECO:0007669"/>
    <property type="project" value="UniProtKB-UniRule"/>
</dbReference>
<keyword evidence="3" id="KW-0378">Hydrolase</keyword>
<feature type="compositionally biased region" description="Polar residues" evidence="4">
    <location>
        <begin position="274"/>
        <end position="303"/>
    </location>
</feature>
<keyword evidence="3" id="KW-0326">Glycosidase</keyword>
<feature type="compositionally biased region" description="Acidic residues" evidence="4">
    <location>
        <begin position="823"/>
        <end position="833"/>
    </location>
</feature>
<dbReference type="Pfam" id="PF00018">
    <property type="entry name" value="SH3_1"/>
    <property type="match status" value="1"/>
</dbReference>
<dbReference type="SUPFAM" id="SSF50044">
    <property type="entry name" value="SH3-domain"/>
    <property type="match status" value="1"/>
</dbReference>
<feature type="compositionally biased region" description="Low complexity" evidence="4">
    <location>
        <begin position="79"/>
        <end position="110"/>
    </location>
</feature>
<dbReference type="PROSITE" id="PS50002">
    <property type="entry name" value="SH3"/>
    <property type="match status" value="1"/>
</dbReference>
<keyword evidence="7" id="KW-1185">Reference proteome</keyword>
<feature type="region of interest" description="Disordered" evidence="4">
    <location>
        <begin position="262"/>
        <end position="529"/>
    </location>
</feature>
<keyword evidence="1 2" id="KW-0728">SH3 domain</keyword>
<feature type="compositionally biased region" description="Pro residues" evidence="4">
    <location>
        <begin position="977"/>
        <end position="1020"/>
    </location>
</feature>
<feature type="compositionally biased region" description="Acidic residues" evidence="4">
    <location>
        <begin position="624"/>
        <end position="635"/>
    </location>
</feature>
<feature type="compositionally biased region" description="Low complexity" evidence="4">
    <location>
        <begin position="1107"/>
        <end position="1125"/>
    </location>
</feature>
<feature type="compositionally biased region" description="Low complexity" evidence="4">
    <location>
        <begin position="467"/>
        <end position="478"/>
    </location>
</feature>
<feature type="compositionally biased region" description="Low complexity" evidence="4">
    <location>
        <begin position="145"/>
        <end position="173"/>
    </location>
</feature>
<feature type="compositionally biased region" description="Pro residues" evidence="4">
    <location>
        <begin position="653"/>
        <end position="683"/>
    </location>
</feature>
<feature type="region of interest" description="Disordered" evidence="4">
    <location>
        <begin position="38"/>
        <end position="57"/>
    </location>
</feature>
<dbReference type="PANTHER" id="PTHR35711:SF1">
    <property type="entry name" value="ECTODERMAL, ISOFORM F"/>
    <property type="match status" value="1"/>
</dbReference>
<feature type="compositionally biased region" description="Low complexity" evidence="4">
    <location>
        <begin position="803"/>
        <end position="813"/>
    </location>
</feature>
<sequence>MSSVPAPPFVVTALYPYQSDHPDDLSFETGEKIEVQSVEDDDWFSGNSVDDPTRKGMFPRNFVEVSQEPSSAASVTEQAAPSTVPAPVSAAIASTGSSSVPASASVTQSSKNVAGDDDGDDGWSEEEDNDQEESKSIHIGPPPTAVAAASSGKPAAAPASSSAPVASSPSSAPIESVTNKLSNIDIKDSSDDRAPSSAPVSHSHNPDAAEEDTSNIDHKPTAATRNAFKDRIAAFNVQSEAAPIVPGQQKFSSFVKKPYVPPPSSYVPSIPKSQPSVSRTNTFEAVSPSNTGSPVISNSSSAFERQASPPPAAVDHSHDQQDEEEAVPKMSLKERIKLLQQQQQEEQERVEAAALRKKQKAKAKKASAAEAVHDDGTAVEEGDHVAPAAPAPLERTLSSSSRKELHRVATGGSIASVASSIAAEEQPLSPASTGPRRSGSFSDRKQSIDRPRNLDDSLVLEGDETQPAARPAIPTRAPLSHDDEVAEQEEPEEEPEERGEEAEEEEEDDDEDYEDDEEDEEEAKRIALRERMAKISGGMGMNLGMLMTGGFPQPSAAKSKPKTKKASKPQPEEEQVQTHQAPVPMFPFADPKALAALQKRTTEPAEEEEEQDEEPEQTERVPEEDTVQETDEINQEESAVPAVPEPEQRRSHLPPPPLPPLSVPEPTGHAPPVPQTIPSPETPSRPAAHPVSSPPIASAPPIPSVARSPSTSGAPPPPPPQIPDRSIPTEQDPVYKPPRRSSTEPVKSQVDEVIEGTYPGPGLPPAAGAPPQTLVAPASQENLKRGFPTPDSSEARGATRVWGGAPAAGGTPPTRQPLTAADELGDDERTESEEGFRGLSKRHSYIGGSGAIPPVPISPSSTGRSPIGAVPRKSRTVDDFSDTVPHSRPPPPPLPVAGLPPQVPEQDNFSDETTGYEADEDTDIYNSKDEASGSPRAGFHGRQLSTGSSSGVDSSHHQHQHHRNQPVLPGRPHTTTGPPPPIPGGIAPTSPPVPPPGVRAPPPPPPVAAPPPLGLPPRPPVDFSEETSSDLQGSDESDTTEQYEQDHSSGFEDDSVTPVEPVRSAPRGPPPPAPIVTPMAPVHNVPPPIPPVAPPVAPPGAPPVAPPAAGSTGARGSSSVSPSTTQGHFSRRSIDQRTGTASQGRTSLDSGNSFVAHDIDPDVSSQWWTVPNGVPSAISRNLGNLIYEIDDSQSTKRGGRVVVSRDVYVLYHDYSQSVITARYDQQDPVGSVVFEQTHTAPPSWRQDQLEDAYKVYGRKVLEEAQKLSSSGSSSSANLVADIVAAQPRALPAIGRRAYGALVYDNLANASVKQFDEIRPGDIVAFRNAHFQGHKGSLHTKYSVDVGKDDSISSGVIYEWDGTKKKIRVYIQPESSSSSKTSSGKLKQESYRLSDLKSGEVRVYRVVGRNYVDWE</sequence>
<dbReference type="Proteomes" id="UP000189580">
    <property type="component" value="Chromosome c"/>
</dbReference>
<dbReference type="GeneID" id="30036452"/>
<feature type="compositionally biased region" description="Low complexity" evidence="4">
    <location>
        <begin position="686"/>
        <end position="696"/>
    </location>
</feature>
<feature type="compositionally biased region" description="Basic and acidic residues" evidence="4">
    <location>
        <begin position="371"/>
        <end position="384"/>
    </location>
</feature>
<feature type="compositionally biased region" description="Low complexity" evidence="4">
    <location>
        <begin position="704"/>
        <end position="713"/>
    </location>
</feature>
<dbReference type="EMBL" id="CP014500">
    <property type="protein sequence ID" value="ANB11514.1"/>
    <property type="molecule type" value="Genomic_DNA"/>
</dbReference>
<feature type="active site" evidence="3">
    <location>
        <position position="920"/>
    </location>
</feature>
<feature type="region of interest" description="Disordered" evidence="4">
    <location>
        <begin position="65"/>
        <end position="227"/>
    </location>
</feature>
<evidence type="ECO:0000313" key="6">
    <source>
        <dbReference type="EMBL" id="ANB11514.1"/>
    </source>
</evidence>
<dbReference type="SMART" id="SM00326">
    <property type="entry name" value="SH3"/>
    <property type="match status" value="1"/>
</dbReference>
<feature type="compositionally biased region" description="Acidic residues" evidence="4">
    <location>
        <begin position="484"/>
        <end position="521"/>
    </location>
</feature>
<feature type="compositionally biased region" description="Low complexity" evidence="4">
    <location>
        <begin position="408"/>
        <end position="423"/>
    </location>
</feature>
<gene>
    <name evidence="6" type="primary">BBC1</name>
    <name evidence="6" type="ORF">AWJ20_4331</name>
</gene>
<dbReference type="RefSeq" id="XP_018733991.1">
    <property type="nucleotide sequence ID" value="XM_018881398.1"/>
</dbReference>
<feature type="compositionally biased region" description="Polar residues" evidence="4">
    <location>
        <begin position="1136"/>
        <end position="1153"/>
    </location>
</feature>
<dbReference type="InterPro" id="IPR033126">
    <property type="entry name" value="Glyco_hydro_9_Asp/Glu_AS"/>
</dbReference>
<feature type="compositionally biased region" description="Basic and acidic residues" evidence="4">
    <location>
        <begin position="442"/>
        <end position="455"/>
    </location>
</feature>
<dbReference type="Pfam" id="PF25459">
    <property type="entry name" value="AIM3_BBC1_C"/>
    <property type="match status" value="1"/>
</dbReference>
<keyword evidence="3" id="KW-0119">Carbohydrate metabolism</keyword>
<dbReference type="GO" id="GO:0000272">
    <property type="term" value="P:polysaccharide catabolic process"/>
    <property type="evidence" value="ECO:0007669"/>
    <property type="project" value="UniProtKB-KW"/>
</dbReference>
<feature type="compositionally biased region" description="Pro residues" evidence="4">
    <location>
        <begin position="1084"/>
        <end position="1106"/>
    </location>
</feature>
<feature type="compositionally biased region" description="Low complexity" evidence="4">
    <location>
        <begin position="542"/>
        <end position="558"/>
    </location>
</feature>
<feature type="region of interest" description="Disordered" evidence="4">
    <location>
        <begin position="541"/>
        <end position="1153"/>
    </location>
</feature>
<feature type="compositionally biased region" description="Acidic residues" evidence="4">
    <location>
        <begin position="115"/>
        <end position="131"/>
    </location>
</feature>
<evidence type="ECO:0000256" key="3">
    <source>
        <dbReference type="PROSITE-ProRule" id="PRU10060"/>
    </source>
</evidence>
<organism evidence="6 7">
    <name type="scientific">Sugiyamaella lignohabitans</name>
    <dbReference type="NCBI Taxonomy" id="796027"/>
    <lineage>
        <taxon>Eukaryota</taxon>
        <taxon>Fungi</taxon>
        <taxon>Dikarya</taxon>
        <taxon>Ascomycota</taxon>
        <taxon>Saccharomycotina</taxon>
        <taxon>Dipodascomycetes</taxon>
        <taxon>Dipodascales</taxon>
        <taxon>Trichomonascaceae</taxon>
        <taxon>Sugiyamaella</taxon>
    </lineage>
</organism>
<proteinExistence type="inferred from homology"/>
<protein>
    <submittedName>
        <fullName evidence="6">Bbc1p</fullName>
    </submittedName>
</protein>
<keyword evidence="3" id="KW-0624">Polysaccharide degradation</keyword>
<dbReference type="KEGG" id="slb:AWJ20_4331"/>
<dbReference type="InterPro" id="IPR057402">
    <property type="entry name" value="AIM3_BBC1_C"/>
</dbReference>
<dbReference type="PROSITE" id="PS00698">
    <property type="entry name" value="GH9_3"/>
    <property type="match status" value="1"/>
</dbReference>
<feature type="compositionally biased region" description="Basic and acidic residues" evidence="4">
    <location>
        <begin position="185"/>
        <end position="194"/>
    </location>
</feature>
<evidence type="ECO:0000313" key="7">
    <source>
        <dbReference type="Proteomes" id="UP000189580"/>
    </source>
</evidence>
<reference evidence="6 7" key="1">
    <citation type="submission" date="2016-02" db="EMBL/GenBank/DDBJ databases">
        <title>Complete genome sequence and transcriptome regulation of the pentose utilising yeast Sugiyamaella lignohabitans.</title>
        <authorList>
            <person name="Bellasio M."/>
            <person name="Peymann A."/>
            <person name="Valli M."/>
            <person name="Sipitzky M."/>
            <person name="Graf A."/>
            <person name="Sauer M."/>
            <person name="Marx H."/>
            <person name="Mattanovich D."/>
        </authorList>
    </citation>
    <scope>NUCLEOTIDE SEQUENCE [LARGE SCALE GENOMIC DNA]</scope>
    <source>
        <strain evidence="6 7">CBS 10342</strain>
    </source>
</reference>
<feature type="domain" description="SH3" evidence="5">
    <location>
        <begin position="6"/>
        <end position="68"/>
    </location>
</feature>
<feature type="compositionally biased region" description="Polar residues" evidence="4">
    <location>
        <begin position="67"/>
        <end position="77"/>
    </location>
</feature>
<feature type="active site" evidence="3">
    <location>
        <position position="911"/>
    </location>
</feature>
<accession>A0A167CCQ8</accession>